<comment type="caution">
    <text evidence="2">The sequence shown here is derived from an EMBL/GenBank/DDBJ whole genome shotgun (WGS) entry which is preliminary data.</text>
</comment>
<dbReference type="PANTHER" id="PTHR46033:SF8">
    <property type="entry name" value="PROTEIN MAINTENANCE OF MERISTEMS-LIKE"/>
    <property type="match status" value="1"/>
</dbReference>
<feature type="domain" description="Aminotransferase-like plant mobile" evidence="1">
    <location>
        <begin position="10"/>
        <end position="139"/>
    </location>
</feature>
<dbReference type="Pfam" id="PF10536">
    <property type="entry name" value="PMD"/>
    <property type="match status" value="1"/>
</dbReference>
<sequence length="196" mass="22339">MGVSSISRPDVICYDLLGHSPNEGKFINLRFSWLKSNFEHLASTTNEWEVMQAVRGYIMHLIGGVLMPDANCNMVHLMYLPLLSNLHNTRSYSWGSAVLAMLYRKLYRRTDPFAMDIGRCLILLQSWALYQISFMTSKLWWLFPRLPTSTQTHGALAHPLSIFRQWSGIMAIEYSSSSLHTVHPDTASTIGGDPWD</sequence>
<dbReference type="InterPro" id="IPR019557">
    <property type="entry name" value="AminoTfrase-like_pln_mobile"/>
</dbReference>
<keyword evidence="3" id="KW-1185">Reference proteome</keyword>
<dbReference type="InterPro" id="IPR044824">
    <property type="entry name" value="MAIN-like"/>
</dbReference>
<accession>A0ABR0NM95</accession>
<reference evidence="2 3" key="1">
    <citation type="submission" date="2023-03" db="EMBL/GenBank/DDBJ databases">
        <title>WGS of Gossypium arboreum.</title>
        <authorList>
            <person name="Yu D."/>
        </authorList>
    </citation>
    <scope>NUCLEOTIDE SEQUENCE [LARGE SCALE GENOMIC DNA]</scope>
    <source>
        <tissue evidence="2">Leaf</tissue>
    </source>
</reference>
<evidence type="ECO:0000313" key="3">
    <source>
        <dbReference type="Proteomes" id="UP001358586"/>
    </source>
</evidence>
<dbReference type="PANTHER" id="PTHR46033">
    <property type="entry name" value="PROTEIN MAIN-LIKE 2"/>
    <property type="match status" value="1"/>
</dbReference>
<organism evidence="2 3">
    <name type="scientific">Gossypium arboreum</name>
    <name type="common">Tree cotton</name>
    <name type="synonym">Gossypium nanking</name>
    <dbReference type="NCBI Taxonomy" id="29729"/>
    <lineage>
        <taxon>Eukaryota</taxon>
        <taxon>Viridiplantae</taxon>
        <taxon>Streptophyta</taxon>
        <taxon>Embryophyta</taxon>
        <taxon>Tracheophyta</taxon>
        <taxon>Spermatophyta</taxon>
        <taxon>Magnoliopsida</taxon>
        <taxon>eudicotyledons</taxon>
        <taxon>Gunneridae</taxon>
        <taxon>Pentapetalae</taxon>
        <taxon>rosids</taxon>
        <taxon>malvids</taxon>
        <taxon>Malvales</taxon>
        <taxon>Malvaceae</taxon>
        <taxon>Malvoideae</taxon>
        <taxon>Gossypium</taxon>
    </lineage>
</organism>
<proteinExistence type="predicted"/>
<evidence type="ECO:0000313" key="2">
    <source>
        <dbReference type="EMBL" id="KAK5802395.1"/>
    </source>
</evidence>
<name>A0ABR0NM95_GOSAR</name>
<gene>
    <name evidence="2" type="ORF">PVK06_029986</name>
</gene>
<evidence type="ECO:0000259" key="1">
    <source>
        <dbReference type="Pfam" id="PF10536"/>
    </source>
</evidence>
<protein>
    <recommendedName>
        <fullName evidence="1">Aminotransferase-like plant mobile domain-containing protein</fullName>
    </recommendedName>
</protein>
<dbReference type="Proteomes" id="UP001358586">
    <property type="component" value="Chromosome 9"/>
</dbReference>
<dbReference type="EMBL" id="JARKNE010000009">
    <property type="protein sequence ID" value="KAK5802395.1"/>
    <property type="molecule type" value="Genomic_DNA"/>
</dbReference>